<gene>
    <name evidence="3" type="primary">LOC106468018</name>
</gene>
<accession>A0ABM1BKL8</accession>
<dbReference type="InterPro" id="IPR003511">
    <property type="entry name" value="HORMA_dom"/>
</dbReference>
<evidence type="ECO:0000313" key="3">
    <source>
        <dbReference type="RefSeq" id="XP_013783868.1"/>
    </source>
</evidence>
<name>A0ABM1BKL8_LIMPO</name>
<evidence type="ECO:0000313" key="2">
    <source>
        <dbReference type="Proteomes" id="UP000694941"/>
    </source>
</evidence>
<sequence>MEVCKVAADIYSEFMEVAINIILYWRNVYPAGAFEKGKIYNIPVHIAVHPEVQSYIENCIKIIHKLIENNEVEQVVICIFDRTLKPIEQFIFDIKIPTIHTLDENNCFLDVELALRSFCLKIATFSGIIEPDPLAFCFAVQLHTKESTGAALAFNEDVADEKSPWIEADSEHVTVKGGVIVPLRAATTCLGKMQLYIIRTKKEG</sequence>
<dbReference type="InterPro" id="IPR036570">
    <property type="entry name" value="HORMA_dom_sf"/>
</dbReference>
<protein>
    <submittedName>
        <fullName evidence="3">Mitotic spindle assembly checkpoint protein MAD2B-like isoform X1</fullName>
    </submittedName>
</protein>
<dbReference type="PROSITE" id="PS50815">
    <property type="entry name" value="HORMA"/>
    <property type="match status" value="1"/>
</dbReference>
<feature type="domain" description="HORMA" evidence="1">
    <location>
        <begin position="5"/>
        <end position="197"/>
    </location>
</feature>
<evidence type="ECO:0000259" key="1">
    <source>
        <dbReference type="PROSITE" id="PS50815"/>
    </source>
</evidence>
<dbReference type="PANTHER" id="PTHR11842">
    <property type="entry name" value="MITOTIC SPINDLE ASSEMBLY CHECKPOINT PROTEIN MAD2"/>
    <property type="match status" value="1"/>
</dbReference>
<dbReference type="SUPFAM" id="SSF56019">
    <property type="entry name" value="The spindle assembly checkpoint protein mad2"/>
    <property type="match status" value="1"/>
</dbReference>
<dbReference type="GeneID" id="106468018"/>
<organism evidence="2 3">
    <name type="scientific">Limulus polyphemus</name>
    <name type="common">Atlantic horseshoe crab</name>
    <dbReference type="NCBI Taxonomy" id="6850"/>
    <lineage>
        <taxon>Eukaryota</taxon>
        <taxon>Metazoa</taxon>
        <taxon>Ecdysozoa</taxon>
        <taxon>Arthropoda</taxon>
        <taxon>Chelicerata</taxon>
        <taxon>Merostomata</taxon>
        <taxon>Xiphosura</taxon>
        <taxon>Limulidae</taxon>
        <taxon>Limulus</taxon>
    </lineage>
</organism>
<proteinExistence type="predicted"/>
<dbReference type="Proteomes" id="UP000694941">
    <property type="component" value="Unplaced"/>
</dbReference>
<dbReference type="InterPro" id="IPR045091">
    <property type="entry name" value="Mad2-like"/>
</dbReference>
<dbReference type="RefSeq" id="XP_013783868.1">
    <property type="nucleotide sequence ID" value="XM_013928414.2"/>
</dbReference>
<dbReference type="Pfam" id="PF02301">
    <property type="entry name" value="HORMA"/>
    <property type="match status" value="1"/>
</dbReference>
<keyword evidence="2" id="KW-1185">Reference proteome</keyword>
<dbReference type="PANTHER" id="PTHR11842:SF10">
    <property type="entry name" value="MITOTIC SPINDLE ASSEMBLY CHECKPOINT PROTEIN MAD2B"/>
    <property type="match status" value="1"/>
</dbReference>
<dbReference type="Gene3D" id="3.30.900.10">
    <property type="entry name" value="HORMA domain"/>
    <property type="match status" value="1"/>
</dbReference>
<reference evidence="3" key="1">
    <citation type="submission" date="2025-08" db="UniProtKB">
        <authorList>
            <consortium name="RefSeq"/>
        </authorList>
    </citation>
    <scope>IDENTIFICATION</scope>
    <source>
        <tissue evidence="3">Muscle</tissue>
    </source>
</reference>